<dbReference type="InterPro" id="IPR003583">
    <property type="entry name" value="Hlx-hairpin-Hlx_DNA-bd_motif"/>
</dbReference>
<keyword evidence="8" id="KW-0067">ATP-binding</keyword>
<dbReference type="Gene3D" id="1.10.8.10">
    <property type="entry name" value="DNA helicase RuvA subunit, C-terminal domain"/>
    <property type="match status" value="1"/>
</dbReference>
<dbReference type="GO" id="GO:0006310">
    <property type="term" value="P:DNA recombination"/>
    <property type="evidence" value="ECO:0007669"/>
    <property type="project" value="UniProtKB-UniRule"/>
</dbReference>
<evidence type="ECO:0000256" key="5">
    <source>
        <dbReference type="ARBA" id="ARBA00023204"/>
    </source>
</evidence>
<keyword evidence="9" id="KW-1185">Reference proteome</keyword>
<evidence type="ECO:0000256" key="3">
    <source>
        <dbReference type="ARBA" id="ARBA00023125"/>
    </source>
</evidence>
<keyword evidence="8" id="KW-0378">Hydrolase</keyword>
<dbReference type="GO" id="GO:0005524">
    <property type="term" value="F:ATP binding"/>
    <property type="evidence" value="ECO:0007669"/>
    <property type="project" value="InterPro"/>
</dbReference>
<comment type="subcellular location">
    <subcellularLocation>
        <location evidence="6">Cytoplasm</location>
    </subcellularLocation>
</comment>
<gene>
    <name evidence="6" type="primary">ruvA</name>
    <name evidence="8" type="ORF">I568_01525</name>
</gene>
<dbReference type="InterPro" id="IPR013849">
    <property type="entry name" value="DNA_helicase_Holl-junc_RuvA_I"/>
</dbReference>
<comment type="caution">
    <text evidence="8">The sequence shown here is derived from an EMBL/GenBank/DDBJ whole genome shotgun (WGS) entry which is preliminary data.</text>
</comment>
<reference evidence="8 9" key="1">
    <citation type="submission" date="2013-03" db="EMBL/GenBank/DDBJ databases">
        <title>The Genome Sequence of Enterococcus columbae ATCC_51263 (PacBio/Illumina hybrid assembly).</title>
        <authorList>
            <consortium name="The Broad Institute Genomics Platform"/>
            <consortium name="The Broad Institute Genome Sequencing Center for Infectious Disease"/>
            <person name="Earl A."/>
            <person name="Russ C."/>
            <person name="Gilmore M."/>
            <person name="Surin D."/>
            <person name="Walker B."/>
            <person name="Young S."/>
            <person name="Zeng Q."/>
            <person name="Gargeya S."/>
            <person name="Fitzgerald M."/>
            <person name="Haas B."/>
            <person name="Abouelleil A."/>
            <person name="Allen A.W."/>
            <person name="Alvarado L."/>
            <person name="Arachchi H.M."/>
            <person name="Berlin A.M."/>
            <person name="Chapman S.B."/>
            <person name="Gainer-Dewar J."/>
            <person name="Goldberg J."/>
            <person name="Griggs A."/>
            <person name="Gujja S."/>
            <person name="Hansen M."/>
            <person name="Howarth C."/>
            <person name="Imamovic A."/>
            <person name="Ireland A."/>
            <person name="Larimer J."/>
            <person name="McCowan C."/>
            <person name="Murphy C."/>
            <person name="Pearson M."/>
            <person name="Poon T.W."/>
            <person name="Priest M."/>
            <person name="Roberts A."/>
            <person name="Saif S."/>
            <person name="Shea T."/>
            <person name="Sisk P."/>
            <person name="Sykes S."/>
            <person name="Wortman J."/>
            <person name="Nusbaum C."/>
            <person name="Birren B."/>
        </authorList>
    </citation>
    <scope>NUCLEOTIDE SEQUENCE [LARGE SCALE GENOMIC DNA]</scope>
    <source>
        <strain evidence="8 9">ATCC 51263</strain>
    </source>
</reference>
<dbReference type="GO" id="GO:0000400">
    <property type="term" value="F:four-way junction DNA binding"/>
    <property type="evidence" value="ECO:0007669"/>
    <property type="project" value="UniProtKB-UniRule"/>
</dbReference>
<evidence type="ECO:0000259" key="7">
    <source>
        <dbReference type="SMART" id="SM00278"/>
    </source>
</evidence>
<dbReference type="GO" id="GO:0009379">
    <property type="term" value="C:Holliday junction helicase complex"/>
    <property type="evidence" value="ECO:0007669"/>
    <property type="project" value="InterPro"/>
</dbReference>
<keyword evidence="8" id="KW-0347">Helicase</keyword>
<evidence type="ECO:0000256" key="4">
    <source>
        <dbReference type="ARBA" id="ARBA00023172"/>
    </source>
</evidence>
<dbReference type="InterPro" id="IPR012340">
    <property type="entry name" value="NA-bd_OB-fold"/>
</dbReference>
<keyword evidence="8" id="KW-0547">Nucleotide-binding</keyword>
<feature type="domain" description="Helix-hairpin-helix DNA-binding motif class 1" evidence="7">
    <location>
        <begin position="71"/>
        <end position="90"/>
    </location>
</feature>
<dbReference type="GO" id="GO:0009378">
    <property type="term" value="F:four-way junction helicase activity"/>
    <property type="evidence" value="ECO:0007669"/>
    <property type="project" value="InterPro"/>
</dbReference>
<name>S0K0M4_9ENTE</name>
<keyword evidence="1 6" id="KW-0963">Cytoplasm</keyword>
<evidence type="ECO:0000256" key="1">
    <source>
        <dbReference type="ARBA" id="ARBA00022490"/>
    </source>
</evidence>
<comment type="similarity">
    <text evidence="6">Belongs to the RuvA family.</text>
</comment>
<dbReference type="InterPro" id="IPR000085">
    <property type="entry name" value="RuvA"/>
</dbReference>
<dbReference type="GO" id="GO:0048476">
    <property type="term" value="C:Holliday junction resolvase complex"/>
    <property type="evidence" value="ECO:0007669"/>
    <property type="project" value="UniProtKB-UniRule"/>
</dbReference>
<dbReference type="OrthoDB" id="5293449at2"/>
<dbReference type="PATRIC" id="fig|1121865.3.peg.2249"/>
<dbReference type="Pfam" id="PF14520">
    <property type="entry name" value="HHH_5"/>
    <property type="match status" value="1"/>
</dbReference>
<dbReference type="Pfam" id="PF07499">
    <property type="entry name" value="RuvA_C"/>
    <property type="match status" value="1"/>
</dbReference>
<comment type="caution">
    <text evidence="6">Lacks conserved residue(s) required for the propagation of feature annotation.</text>
</comment>
<comment type="domain">
    <text evidence="6">Has three domains with a flexible linker between the domains II and III and assumes an 'L' shape. Domain III is highly mobile and contacts RuvB.</text>
</comment>
<dbReference type="SUPFAM" id="SSF46929">
    <property type="entry name" value="DNA helicase RuvA subunit, C-terminal domain"/>
    <property type="match status" value="1"/>
</dbReference>
<dbReference type="EMBL" id="ASWJ01000007">
    <property type="protein sequence ID" value="EOW83724.1"/>
    <property type="molecule type" value="Genomic_DNA"/>
</dbReference>
<evidence type="ECO:0000313" key="9">
    <source>
        <dbReference type="Proteomes" id="UP000014113"/>
    </source>
</evidence>
<sequence>MYEYLIGKITAIYPAYVVLEVNGIGYQIVTMNPYRYHVDEQLVKIYVQQVIREDSHQLFGFQQLTEKNLFLQLIKVSGIGPKSALAIMAGEDHQGLIQAVEASDVTYLTKFPGVGKKTAQQMILDLKGKLDALNPEITLFTTEVVEGTTIDENQALVDALAALQALGYANKEIQKVDKALRELPTTTTDDYLRQALKLLMKK</sequence>
<accession>S0K0M4</accession>
<feature type="region of interest" description="Domain III" evidence="6">
    <location>
        <begin position="152"/>
        <end position="202"/>
    </location>
</feature>
<dbReference type="RefSeq" id="WP_016184396.1">
    <property type="nucleotide sequence ID" value="NZ_JXKI01000008.1"/>
</dbReference>
<comment type="subunit">
    <text evidence="6">Homotetramer. Forms an RuvA(8)-RuvB(12)-Holliday junction (HJ) complex. HJ DNA is sandwiched between 2 RuvA tetramers; dsDNA enters through RuvA and exits via RuvB. An RuvB hexamer assembles on each DNA strand where it exits the tetramer. Each RuvB hexamer is contacted by two RuvA subunits (via domain III) on 2 adjacent RuvB subunits; this complex drives branch migration. In the full resolvosome a probable DNA-RuvA(4)-RuvB(12)-RuvC(2) complex forms which resolves the HJ.</text>
</comment>
<dbReference type="InterPro" id="IPR036267">
    <property type="entry name" value="RuvA_C_sf"/>
</dbReference>
<evidence type="ECO:0000256" key="2">
    <source>
        <dbReference type="ARBA" id="ARBA00022763"/>
    </source>
</evidence>
<dbReference type="eggNOG" id="COG0632">
    <property type="taxonomic scope" value="Bacteria"/>
</dbReference>
<evidence type="ECO:0000256" key="6">
    <source>
        <dbReference type="HAMAP-Rule" id="MF_00031"/>
    </source>
</evidence>
<dbReference type="SUPFAM" id="SSF50249">
    <property type="entry name" value="Nucleic acid-binding proteins"/>
    <property type="match status" value="1"/>
</dbReference>
<dbReference type="InterPro" id="IPR010994">
    <property type="entry name" value="RuvA_2-like"/>
</dbReference>
<dbReference type="Proteomes" id="UP000014113">
    <property type="component" value="Unassembled WGS sequence"/>
</dbReference>
<evidence type="ECO:0000313" key="8">
    <source>
        <dbReference type="EMBL" id="EOW83724.1"/>
    </source>
</evidence>
<dbReference type="HAMAP" id="MF_00031">
    <property type="entry name" value="DNA_HJ_migration_RuvA"/>
    <property type="match status" value="1"/>
</dbReference>
<dbReference type="SMART" id="SM00278">
    <property type="entry name" value="HhH1"/>
    <property type="match status" value="2"/>
</dbReference>
<dbReference type="Gene3D" id="1.10.150.20">
    <property type="entry name" value="5' to 3' exonuclease, C-terminal subdomain"/>
    <property type="match status" value="1"/>
</dbReference>
<feature type="domain" description="Helix-hairpin-helix DNA-binding motif class 1" evidence="7">
    <location>
        <begin position="106"/>
        <end position="125"/>
    </location>
</feature>
<dbReference type="GO" id="GO:0006281">
    <property type="term" value="P:DNA repair"/>
    <property type="evidence" value="ECO:0007669"/>
    <property type="project" value="UniProtKB-UniRule"/>
</dbReference>
<organism evidence="8 9">
    <name type="scientific">Enterococcus columbae DSM 7374 = ATCC 51263</name>
    <dbReference type="NCBI Taxonomy" id="1121865"/>
    <lineage>
        <taxon>Bacteria</taxon>
        <taxon>Bacillati</taxon>
        <taxon>Bacillota</taxon>
        <taxon>Bacilli</taxon>
        <taxon>Lactobacillales</taxon>
        <taxon>Enterococcaceae</taxon>
        <taxon>Enterococcus</taxon>
    </lineage>
</organism>
<protein>
    <recommendedName>
        <fullName evidence="6">Holliday junction branch migration complex subunit RuvA</fullName>
    </recommendedName>
</protein>
<keyword evidence="5 6" id="KW-0234">DNA repair</keyword>
<dbReference type="GO" id="GO:0005737">
    <property type="term" value="C:cytoplasm"/>
    <property type="evidence" value="ECO:0007669"/>
    <property type="project" value="UniProtKB-SubCell"/>
</dbReference>
<dbReference type="CDD" id="cd14332">
    <property type="entry name" value="UBA_RuvA_C"/>
    <property type="match status" value="1"/>
</dbReference>
<keyword evidence="4 6" id="KW-0233">DNA recombination</keyword>
<keyword evidence="2 6" id="KW-0227">DNA damage</keyword>
<dbReference type="Pfam" id="PF01330">
    <property type="entry name" value="RuvA_N"/>
    <property type="match status" value="1"/>
</dbReference>
<keyword evidence="3 6" id="KW-0238">DNA-binding</keyword>
<proteinExistence type="inferred from homology"/>
<dbReference type="Gene3D" id="2.40.50.140">
    <property type="entry name" value="Nucleic acid-binding proteins"/>
    <property type="match status" value="1"/>
</dbReference>
<dbReference type="NCBIfam" id="TIGR00084">
    <property type="entry name" value="ruvA"/>
    <property type="match status" value="1"/>
</dbReference>
<dbReference type="AlphaFoldDB" id="S0K0M4"/>
<dbReference type="SUPFAM" id="SSF47781">
    <property type="entry name" value="RuvA domain 2-like"/>
    <property type="match status" value="1"/>
</dbReference>
<comment type="function">
    <text evidence="6">The RuvA-RuvB-RuvC complex processes Holliday junction (HJ) DNA during genetic recombination and DNA repair, while the RuvA-RuvB complex plays an important role in the rescue of blocked DNA replication forks via replication fork reversal (RFR). RuvA specifically binds to HJ cruciform DNA, conferring on it an open structure. The RuvB hexamer acts as an ATP-dependent pump, pulling dsDNA into and through the RuvAB complex. HJ branch migration allows RuvC to scan DNA until it finds its consensus sequence, where it cleaves and resolves the cruciform DNA.</text>
</comment>
<dbReference type="InterPro" id="IPR011114">
    <property type="entry name" value="RuvA_C"/>
</dbReference>
<dbReference type="STRING" id="1121865.OMW_02314"/>